<dbReference type="AlphaFoldDB" id="A0A221SYB3"/>
<dbReference type="InterPro" id="IPR024402">
    <property type="entry name" value="DUF2726"/>
</dbReference>
<sequence>MPLGCLAALFGVRDQPTPAPPARTVPDALPVEVKRYFFSRDENAVFRALEQALTGTPYRVFPNVRLSDLFRITEKDRAAYSAARGRLKDRHVDFLIVDAAQDHRPVLAIELDGASHGRERQQHSDAVKDVIFRSAGLPLVRLPSRAYSAPDLRARLRTHLTLPD</sequence>
<dbReference type="RefSeq" id="WP_081425896.1">
    <property type="nucleotide sequence ID" value="NZ_CP021081.1"/>
</dbReference>
<evidence type="ECO:0000313" key="3">
    <source>
        <dbReference type="Proteomes" id="UP000259030"/>
    </source>
</evidence>
<dbReference type="EMBL" id="CP021081">
    <property type="protein sequence ID" value="ASN81633.1"/>
    <property type="molecule type" value="Genomic_DNA"/>
</dbReference>
<dbReference type="Proteomes" id="UP000259030">
    <property type="component" value="Chromosome"/>
</dbReference>
<proteinExistence type="predicted"/>
<dbReference type="Pfam" id="PF10881">
    <property type="entry name" value="DUF2726"/>
    <property type="match status" value="1"/>
</dbReference>
<feature type="domain" description="DUF2726" evidence="1">
    <location>
        <begin position="35"/>
        <end position="156"/>
    </location>
</feature>
<organism evidence="2 3">
    <name type="scientific">Deinococcus ficus</name>
    <dbReference type="NCBI Taxonomy" id="317577"/>
    <lineage>
        <taxon>Bacteria</taxon>
        <taxon>Thermotogati</taxon>
        <taxon>Deinococcota</taxon>
        <taxon>Deinococci</taxon>
        <taxon>Deinococcales</taxon>
        <taxon>Deinococcaceae</taxon>
        <taxon>Deinococcus</taxon>
    </lineage>
</organism>
<name>A0A221SYB3_9DEIO</name>
<dbReference type="STRING" id="317577.GCA_000419625_01512"/>
<keyword evidence="3" id="KW-1185">Reference proteome</keyword>
<protein>
    <recommendedName>
        <fullName evidence="1">DUF2726 domain-containing protein</fullName>
    </recommendedName>
</protein>
<evidence type="ECO:0000313" key="2">
    <source>
        <dbReference type="EMBL" id="ASN81633.1"/>
    </source>
</evidence>
<accession>A0A221SYB3</accession>
<reference evidence="2 3" key="1">
    <citation type="submission" date="2017-05" db="EMBL/GenBank/DDBJ databases">
        <title>The complete genome sequence of Deinococcus ficus isolated from the rhizosphere of the Ficus religiosa L. in Taiwan.</title>
        <authorList>
            <person name="Wu K.-M."/>
            <person name="Liao T.-L."/>
            <person name="Liu Y.-M."/>
            <person name="Young C.-C."/>
            <person name="Tsai S.-F."/>
        </authorList>
    </citation>
    <scope>NUCLEOTIDE SEQUENCE [LARGE SCALE GENOMIC DNA]</scope>
    <source>
        <strain evidence="2 3">CC-FR2-10</strain>
    </source>
</reference>
<dbReference type="KEGG" id="dfc:DFI_12070"/>
<evidence type="ECO:0000259" key="1">
    <source>
        <dbReference type="Pfam" id="PF10881"/>
    </source>
</evidence>
<gene>
    <name evidence="2" type="ORF">DFI_12070</name>
</gene>